<keyword evidence="5 6" id="KW-0472">Membrane</keyword>
<dbReference type="InterPro" id="IPR052601">
    <property type="entry name" value="Plasmalogen_desaturase"/>
</dbReference>
<keyword evidence="3 6" id="KW-0812">Transmembrane</keyword>
<dbReference type="GO" id="GO:0016020">
    <property type="term" value="C:membrane"/>
    <property type="evidence" value="ECO:0007669"/>
    <property type="project" value="UniProtKB-SubCell"/>
</dbReference>
<comment type="similarity">
    <text evidence="2">Belongs to the fatty acid desaturase CarF family.</text>
</comment>
<comment type="subcellular location">
    <subcellularLocation>
        <location evidence="1">Membrane</location>
        <topology evidence="1">Multi-pass membrane protein</topology>
    </subcellularLocation>
</comment>
<feature type="transmembrane region" description="Helical" evidence="6">
    <location>
        <begin position="77"/>
        <end position="100"/>
    </location>
</feature>
<evidence type="ECO:0000256" key="4">
    <source>
        <dbReference type="ARBA" id="ARBA00022989"/>
    </source>
</evidence>
<protein>
    <submittedName>
        <fullName evidence="8">Transmembrane protein 189</fullName>
    </submittedName>
</protein>
<dbReference type="UniPathway" id="UPA00199"/>
<dbReference type="GO" id="GO:0006631">
    <property type="term" value="P:fatty acid metabolic process"/>
    <property type="evidence" value="ECO:0007669"/>
    <property type="project" value="UniProtKB-UniPathway"/>
</dbReference>
<evidence type="ECO:0000256" key="2">
    <source>
        <dbReference type="ARBA" id="ARBA00007620"/>
    </source>
</evidence>
<dbReference type="InterPro" id="IPR019547">
    <property type="entry name" value="Lipid_desat"/>
</dbReference>
<dbReference type="Pfam" id="PF10520">
    <property type="entry name" value="Lipid_desat"/>
    <property type="match status" value="1"/>
</dbReference>
<sequence length="271" mass="31146">MPPTQQVKNGLSPEIKLNETIADKPKPPSKNGAKILSQLYSPEKRLQEQISVFLCVVVMTIHSILLIRYFQLSNLTYIIPAMFAGIITADFASGFVHWAADSWGSIEIPVLGKAFIRPFREHHIDPTAITRHDMVETNGDNFMLVIIPIAVSVLRFSTQTLDEIQSNYAFQAYTFSLALFICLTNQIHKWSHTYSGLPWIVTVLQDYHIILPKQHHRIHHIAPHETYFCITTGWLNYPLEKLRFWVGLEWLIERITGIKPRSDDLKWAKVS</sequence>
<proteinExistence type="evidence at transcript level"/>
<accession>A0A6F9DW21</accession>
<evidence type="ECO:0000313" key="8">
    <source>
        <dbReference type="EMBL" id="CAB3267065.1"/>
    </source>
</evidence>
<feature type="domain" description="Lipid desaturase" evidence="7">
    <location>
        <begin position="86"/>
        <end position="263"/>
    </location>
</feature>
<dbReference type="AlphaFoldDB" id="A0A6F9DW21"/>
<dbReference type="GO" id="GO:0016491">
    <property type="term" value="F:oxidoreductase activity"/>
    <property type="evidence" value="ECO:0007669"/>
    <property type="project" value="TreeGrafter"/>
</dbReference>
<evidence type="ECO:0000256" key="6">
    <source>
        <dbReference type="SAM" id="Phobius"/>
    </source>
</evidence>
<evidence type="ECO:0000256" key="3">
    <source>
        <dbReference type="ARBA" id="ARBA00022692"/>
    </source>
</evidence>
<evidence type="ECO:0000256" key="1">
    <source>
        <dbReference type="ARBA" id="ARBA00004141"/>
    </source>
</evidence>
<dbReference type="PANTHER" id="PTHR48177:SF1">
    <property type="entry name" value="PLASMANYLETHANOLAMINE DESATURASE 1"/>
    <property type="match status" value="1"/>
</dbReference>
<dbReference type="PANTHER" id="PTHR48177">
    <property type="entry name" value="TRANSMEMBRANE PROTEIN 189"/>
    <property type="match status" value="1"/>
</dbReference>
<gene>
    <name evidence="8" type="primary">Tmem189-002</name>
</gene>
<keyword evidence="4 6" id="KW-1133">Transmembrane helix</keyword>
<evidence type="ECO:0000256" key="5">
    <source>
        <dbReference type="ARBA" id="ARBA00023136"/>
    </source>
</evidence>
<reference evidence="8" key="1">
    <citation type="submission" date="2020-04" db="EMBL/GenBank/DDBJ databases">
        <authorList>
            <person name="Neveu A P."/>
        </authorList>
    </citation>
    <scope>NUCLEOTIDE SEQUENCE</scope>
    <source>
        <tissue evidence="8">Whole embryo</tissue>
    </source>
</reference>
<dbReference type="EMBL" id="LR791203">
    <property type="protein sequence ID" value="CAB3267065.1"/>
    <property type="molecule type" value="mRNA"/>
</dbReference>
<organism evidence="8">
    <name type="scientific">Phallusia mammillata</name>
    <dbReference type="NCBI Taxonomy" id="59560"/>
    <lineage>
        <taxon>Eukaryota</taxon>
        <taxon>Metazoa</taxon>
        <taxon>Chordata</taxon>
        <taxon>Tunicata</taxon>
        <taxon>Ascidiacea</taxon>
        <taxon>Phlebobranchia</taxon>
        <taxon>Ascidiidae</taxon>
        <taxon>Phallusia</taxon>
    </lineage>
</organism>
<feature type="transmembrane region" description="Helical" evidence="6">
    <location>
        <begin position="50"/>
        <end position="71"/>
    </location>
</feature>
<evidence type="ECO:0000259" key="7">
    <source>
        <dbReference type="Pfam" id="PF10520"/>
    </source>
</evidence>
<name>A0A6F9DW21_9ASCI</name>